<evidence type="ECO:0000313" key="1">
    <source>
        <dbReference type="EMBL" id="KAJ8960460.1"/>
    </source>
</evidence>
<keyword evidence="2" id="KW-1185">Reference proteome</keyword>
<comment type="caution">
    <text evidence="1">The sequence shown here is derived from an EMBL/GenBank/DDBJ whole genome shotgun (WGS) entry which is preliminary data.</text>
</comment>
<dbReference type="AlphaFoldDB" id="A0AAV8Z9G8"/>
<name>A0AAV8Z9G8_9CUCU</name>
<dbReference type="EMBL" id="JAPWTK010000008">
    <property type="protein sequence ID" value="KAJ8960460.1"/>
    <property type="molecule type" value="Genomic_DNA"/>
</dbReference>
<evidence type="ECO:0000313" key="2">
    <source>
        <dbReference type="Proteomes" id="UP001162162"/>
    </source>
</evidence>
<organism evidence="1 2">
    <name type="scientific">Aromia moschata</name>
    <dbReference type="NCBI Taxonomy" id="1265417"/>
    <lineage>
        <taxon>Eukaryota</taxon>
        <taxon>Metazoa</taxon>
        <taxon>Ecdysozoa</taxon>
        <taxon>Arthropoda</taxon>
        <taxon>Hexapoda</taxon>
        <taxon>Insecta</taxon>
        <taxon>Pterygota</taxon>
        <taxon>Neoptera</taxon>
        <taxon>Endopterygota</taxon>
        <taxon>Coleoptera</taxon>
        <taxon>Polyphaga</taxon>
        <taxon>Cucujiformia</taxon>
        <taxon>Chrysomeloidea</taxon>
        <taxon>Cerambycidae</taxon>
        <taxon>Cerambycinae</taxon>
        <taxon>Callichromatini</taxon>
        <taxon>Aromia</taxon>
    </lineage>
</organism>
<dbReference type="Proteomes" id="UP001162162">
    <property type="component" value="Unassembled WGS sequence"/>
</dbReference>
<gene>
    <name evidence="1" type="ORF">NQ318_013744</name>
</gene>
<proteinExistence type="predicted"/>
<protein>
    <submittedName>
        <fullName evidence="1">Uncharacterized protein</fullName>
    </submittedName>
</protein>
<accession>A0AAV8Z9G8</accession>
<sequence>MNFPHPQDMSMYSLCSDHWNHIRRPSSRNVDIRQSLASVAGFYHLIEIHIKVPFKIDCGLLVLALLRLAGDCRGEWCSIFGGVTCRSSEFLLLLSISRMCCTIRCVSY</sequence>
<reference evidence="1" key="1">
    <citation type="journal article" date="2023" name="Insect Mol. Biol.">
        <title>Genome sequencing provides insights into the evolution of gene families encoding plant cell wall-degrading enzymes in longhorned beetles.</title>
        <authorList>
            <person name="Shin N.R."/>
            <person name="Okamura Y."/>
            <person name="Kirsch R."/>
            <person name="Pauchet Y."/>
        </authorList>
    </citation>
    <scope>NUCLEOTIDE SEQUENCE</scope>
    <source>
        <strain evidence="1">AMC_N1</strain>
    </source>
</reference>